<dbReference type="PIRSF" id="PIRSF000164">
    <property type="entry name" value="DHO_oxidase"/>
    <property type="match status" value="1"/>
</dbReference>
<comment type="pathway">
    <text evidence="2">Pyrimidine metabolism; UMP biosynthesis via de novo pathway.</text>
</comment>
<sequence>MELRPPIVIASGTGGMGEYLKLIDPKHIGAYTLKTITFNPRRGNPPPRLIATQNYLINSIGLENVGVEKFIEELENRVYDELFKKVKVIFSFAGENFEEYLLVAQKMAPYQDRFVAFECNFSCPNVHFNPLSNVVELERMLSELRKRLNVFLIAKLGVEGAFIEEIAKIVEDCGWNGVTLINTIRALHVDGDRIIKGGISGPVLKPIALRAVYEVRKKTNLYIIASGGIMNEQDAEQFFKVGANAISVGTALYKDPKMIEKIAQKFS</sequence>
<evidence type="ECO:0000256" key="4">
    <source>
        <dbReference type="ARBA" id="ARBA00022643"/>
    </source>
</evidence>
<dbReference type="UniPathway" id="UPA00070"/>
<dbReference type="Proteomes" id="UP000077469">
    <property type="component" value="Chromosome"/>
</dbReference>
<dbReference type="GO" id="GO:0044205">
    <property type="term" value="P:'de novo' UMP biosynthetic process"/>
    <property type="evidence" value="ECO:0007669"/>
    <property type="project" value="UniProtKB-UniPathway"/>
</dbReference>
<evidence type="ECO:0000256" key="1">
    <source>
        <dbReference type="ARBA" id="ARBA00001917"/>
    </source>
</evidence>
<dbReference type="SUPFAM" id="SSF51395">
    <property type="entry name" value="FMN-linked oxidoreductases"/>
    <property type="match status" value="1"/>
</dbReference>
<dbReference type="InterPro" id="IPR013785">
    <property type="entry name" value="Aldolase_TIM"/>
</dbReference>
<evidence type="ECO:0000313" key="8">
    <source>
        <dbReference type="EMBL" id="AJC73832.1"/>
    </source>
</evidence>
<evidence type="ECO:0000256" key="6">
    <source>
        <dbReference type="ARBA" id="ARBA00023002"/>
    </source>
</evidence>
<evidence type="ECO:0000259" key="7">
    <source>
        <dbReference type="Pfam" id="PF01180"/>
    </source>
</evidence>
<dbReference type="Gene3D" id="3.20.20.70">
    <property type="entry name" value="Aldolase class I"/>
    <property type="match status" value="1"/>
</dbReference>
<dbReference type="PATRIC" id="fig|1123384.7.peg.1216"/>
<evidence type="ECO:0000256" key="3">
    <source>
        <dbReference type="ARBA" id="ARBA00022630"/>
    </source>
</evidence>
<keyword evidence="9" id="KW-1185">Reference proteome</keyword>
<dbReference type="GO" id="GO:0006207">
    <property type="term" value="P:'de novo' pyrimidine nucleobase biosynthetic process"/>
    <property type="evidence" value="ECO:0007669"/>
    <property type="project" value="InterPro"/>
</dbReference>
<dbReference type="RefSeq" id="WP_031505443.1">
    <property type="nucleotide sequence ID" value="NC_022795.1"/>
</dbReference>
<dbReference type="PROSITE" id="PS00912">
    <property type="entry name" value="DHODEHASE_2"/>
    <property type="match status" value="1"/>
</dbReference>
<dbReference type="KEGG" id="phy:AJ81_06070"/>
<dbReference type="InterPro" id="IPR001295">
    <property type="entry name" value="Dihydroorotate_DH_CS"/>
</dbReference>
<dbReference type="PANTHER" id="PTHR48109:SF1">
    <property type="entry name" value="DIHYDROOROTATE DEHYDROGENASE (FUMARATE)"/>
    <property type="match status" value="1"/>
</dbReference>
<keyword evidence="3" id="KW-0285">Flavoprotein</keyword>
<dbReference type="EMBL" id="CP007141">
    <property type="protein sequence ID" value="AJC73832.1"/>
    <property type="molecule type" value="Genomic_DNA"/>
</dbReference>
<proteinExistence type="predicted"/>
<dbReference type="STRING" id="1123384.AJ81_06070"/>
<gene>
    <name evidence="8" type="ORF">AJ81_06070</name>
</gene>
<dbReference type="PROSITE" id="PS00911">
    <property type="entry name" value="DHODEHASE_1"/>
    <property type="match status" value="1"/>
</dbReference>
<evidence type="ECO:0000313" key="9">
    <source>
        <dbReference type="Proteomes" id="UP000077469"/>
    </source>
</evidence>
<dbReference type="Pfam" id="PF01180">
    <property type="entry name" value="DHO_dh"/>
    <property type="match status" value="1"/>
</dbReference>
<dbReference type="InterPro" id="IPR050074">
    <property type="entry name" value="DHO_dehydrogenase"/>
</dbReference>
<dbReference type="InterPro" id="IPR005720">
    <property type="entry name" value="Dihydroorotate_DH_cat"/>
</dbReference>
<protein>
    <submittedName>
        <fullName evidence="8">Dihydroorotate dehydrogenase</fullName>
    </submittedName>
</protein>
<accession>A0A0X1KRD7</accession>
<evidence type="ECO:0000256" key="2">
    <source>
        <dbReference type="ARBA" id="ARBA00004725"/>
    </source>
</evidence>
<organism evidence="8 9">
    <name type="scientific">Pseudothermotoga hypogea DSM 11164 = NBRC 106472</name>
    <dbReference type="NCBI Taxonomy" id="1123384"/>
    <lineage>
        <taxon>Bacteria</taxon>
        <taxon>Thermotogati</taxon>
        <taxon>Thermotogota</taxon>
        <taxon>Thermotogae</taxon>
        <taxon>Thermotogales</taxon>
        <taxon>Thermotogaceae</taxon>
        <taxon>Pseudothermotoga</taxon>
    </lineage>
</organism>
<dbReference type="AlphaFoldDB" id="A0A0X1KRD7"/>
<comment type="cofactor">
    <cofactor evidence="1">
        <name>FMN</name>
        <dbReference type="ChEBI" id="CHEBI:58210"/>
    </cofactor>
</comment>
<dbReference type="InterPro" id="IPR012135">
    <property type="entry name" value="Dihydroorotate_DH_1_2"/>
</dbReference>
<dbReference type="GO" id="GO:0004152">
    <property type="term" value="F:dihydroorotate dehydrogenase activity"/>
    <property type="evidence" value="ECO:0007669"/>
    <property type="project" value="InterPro"/>
</dbReference>
<dbReference type="PANTHER" id="PTHR48109">
    <property type="entry name" value="DIHYDROOROTATE DEHYDROGENASE (QUINONE), MITOCHONDRIAL-RELATED"/>
    <property type="match status" value="1"/>
</dbReference>
<evidence type="ECO:0000256" key="5">
    <source>
        <dbReference type="ARBA" id="ARBA00022975"/>
    </source>
</evidence>
<keyword evidence="5" id="KW-0665">Pyrimidine biosynthesis</keyword>
<keyword evidence="6" id="KW-0560">Oxidoreductase</keyword>
<reference evidence="8 9" key="1">
    <citation type="submission" date="2014-01" db="EMBL/GenBank/DDBJ databases">
        <title>Genome sequencing of Thermotog hypogea.</title>
        <authorList>
            <person name="Zhang X."/>
            <person name="Alvare G."/>
            <person name="Fristensky B."/>
            <person name="Chen L."/>
            <person name="Suen T."/>
            <person name="Chen Q."/>
            <person name="Ma K."/>
        </authorList>
    </citation>
    <scope>NUCLEOTIDE SEQUENCE [LARGE SCALE GENOMIC DNA]</scope>
    <source>
        <strain evidence="8 9">DSM 11164</strain>
    </source>
</reference>
<keyword evidence="4" id="KW-0288">FMN</keyword>
<feature type="domain" description="Dihydroorotate dehydrogenase catalytic" evidence="7">
    <location>
        <begin position="2"/>
        <end position="265"/>
    </location>
</feature>
<dbReference type="OrthoDB" id="9794954at2"/>
<dbReference type="GO" id="GO:0005737">
    <property type="term" value="C:cytoplasm"/>
    <property type="evidence" value="ECO:0007669"/>
    <property type="project" value="InterPro"/>
</dbReference>
<name>A0A0X1KRD7_9THEM</name>
<dbReference type="PaxDb" id="1123384-AJ81_06070"/>